<dbReference type="PANTHER" id="PTHR31118">
    <property type="entry name" value="CYCLASE-LIKE PROTEIN 2"/>
    <property type="match status" value="1"/>
</dbReference>
<name>A0A0F9W296_9ZZZZ</name>
<dbReference type="GO" id="GO:0004061">
    <property type="term" value="F:arylformamidase activity"/>
    <property type="evidence" value="ECO:0007669"/>
    <property type="project" value="InterPro"/>
</dbReference>
<comment type="caution">
    <text evidence="1">The sequence shown here is derived from an EMBL/GenBank/DDBJ whole genome shotgun (WGS) entry which is preliminary data.</text>
</comment>
<dbReference type="EMBL" id="LAZR01000016">
    <property type="protein sequence ID" value="KKO06343.1"/>
    <property type="molecule type" value="Genomic_DNA"/>
</dbReference>
<evidence type="ECO:0000313" key="1">
    <source>
        <dbReference type="EMBL" id="KKO06343.1"/>
    </source>
</evidence>
<dbReference type="InterPro" id="IPR007325">
    <property type="entry name" value="KFase/CYL"/>
</dbReference>
<dbReference type="Pfam" id="PF04199">
    <property type="entry name" value="Cyclase"/>
    <property type="match status" value="1"/>
</dbReference>
<reference evidence="1" key="1">
    <citation type="journal article" date="2015" name="Nature">
        <title>Complex archaea that bridge the gap between prokaryotes and eukaryotes.</title>
        <authorList>
            <person name="Spang A."/>
            <person name="Saw J.H."/>
            <person name="Jorgensen S.L."/>
            <person name="Zaremba-Niedzwiedzka K."/>
            <person name="Martijn J."/>
            <person name="Lind A.E."/>
            <person name="van Eijk R."/>
            <person name="Schleper C."/>
            <person name="Guy L."/>
            <person name="Ettema T.J."/>
        </authorList>
    </citation>
    <scope>NUCLEOTIDE SEQUENCE</scope>
</reference>
<protein>
    <recommendedName>
        <fullName evidence="2">Cyclase family protein</fullName>
    </recommendedName>
</protein>
<gene>
    <name evidence="1" type="ORF">LCGC14_0067620</name>
</gene>
<dbReference type="PANTHER" id="PTHR31118:SF32">
    <property type="entry name" value="KYNURENINE FORMAMIDASE"/>
    <property type="match status" value="1"/>
</dbReference>
<evidence type="ECO:0008006" key="2">
    <source>
        <dbReference type="Google" id="ProtNLM"/>
    </source>
</evidence>
<dbReference type="AlphaFoldDB" id="A0A0F9W296"/>
<dbReference type="SUPFAM" id="SSF102198">
    <property type="entry name" value="Putative cyclase"/>
    <property type="match status" value="1"/>
</dbReference>
<organism evidence="1">
    <name type="scientific">marine sediment metagenome</name>
    <dbReference type="NCBI Taxonomy" id="412755"/>
    <lineage>
        <taxon>unclassified sequences</taxon>
        <taxon>metagenomes</taxon>
        <taxon>ecological metagenomes</taxon>
    </lineage>
</organism>
<sequence length="222" mass="25183">MKNKKNTLIDLSHTIDNGLITYKGLPAPIICDYLSREDSKDNYAEGTQFQIGKIEMVTNTGTYIDCPFHRFEDGKDVSQMPLERFVDLDAIVIHVPFTETIEITEEHLKGYDVKNRAVLIHTGWDTKWNTDAYFESNPYLTKGAAEYLRNASVLLVGIDSHNIDDTRGNNRPVHTILLGAEILIVEHLYQLNLLPDSKFMFSAVPPKFKGVGTFPVRAYAKF</sequence>
<proteinExistence type="predicted"/>
<dbReference type="Gene3D" id="3.50.30.50">
    <property type="entry name" value="Putative cyclase"/>
    <property type="match status" value="1"/>
</dbReference>
<dbReference type="InterPro" id="IPR037175">
    <property type="entry name" value="KFase_sf"/>
</dbReference>
<dbReference type="GO" id="GO:0019441">
    <property type="term" value="P:L-tryptophan catabolic process to kynurenine"/>
    <property type="evidence" value="ECO:0007669"/>
    <property type="project" value="InterPro"/>
</dbReference>
<accession>A0A0F9W296</accession>